<dbReference type="InterPro" id="IPR003961">
    <property type="entry name" value="FN3_dom"/>
</dbReference>
<dbReference type="Gene3D" id="2.60.40.10">
    <property type="entry name" value="Immunoglobulins"/>
    <property type="match status" value="5"/>
</dbReference>
<keyword evidence="2" id="KW-0812">Transmembrane</keyword>
<evidence type="ECO:0000256" key="2">
    <source>
        <dbReference type="SAM" id="Phobius"/>
    </source>
</evidence>
<protein>
    <recommendedName>
        <fullName evidence="4">Fibronectin type-III domain-containing protein</fullName>
    </recommendedName>
</protein>
<dbReference type="CDD" id="cd00063">
    <property type="entry name" value="FN3"/>
    <property type="match status" value="4"/>
</dbReference>
<proteinExistence type="predicted"/>
<dbReference type="PROSITE" id="PS50853">
    <property type="entry name" value="FN3"/>
    <property type="match status" value="4"/>
</dbReference>
<reference evidence="5 6" key="1">
    <citation type="submission" date="2021-06" db="EMBL/GenBank/DDBJ databases">
        <title>Caerostris darwini draft genome.</title>
        <authorList>
            <person name="Kono N."/>
            <person name="Arakawa K."/>
        </authorList>
    </citation>
    <scope>NUCLEOTIDE SEQUENCE [LARGE SCALE GENOMIC DNA]</scope>
</reference>
<feature type="transmembrane region" description="Helical" evidence="2">
    <location>
        <begin position="756"/>
        <end position="778"/>
    </location>
</feature>
<gene>
    <name evidence="5" type="ORF">CDAR_433371</name>
</gene>
<dbReference type="SUPFAM" id="SSF49265">
    <property type="entry name" value="Fibronectin type III"/>
    <property type="match status" value="4"/>
</dbReference>
<dbReference type="PANTHER" id="PTHR26391:SF18">
    <property type="entry name" value="PROTEIN KINASE RECEPTOR TIE-1, PUTATIVE-RELATED"/>
    <property type="match status" value="1"/>
</dbReference>
<sequence length="1419" mass="158474">MSAFQRIGFLWAILFALTLFHSSSTCWGPSSSKYGETTPDYDLLVGSELVIDCTQLRIPNANVNDSGLYHCTIALPDNTKHFVCSTNVYVGYPPKNVSNFKCISRNFDNLTCTWDIEPNNVRTNYSVQKIFLFQDTLQNCPKPNNNTFCQWREDTEPPYQTLNKNLTFRVHGNNSLGFIENEFKFDHFAIVIPNSPEKLSAEIGTQSFTLHWLPPTMSRILERPFLFYQLWLDELGPDPKSKIVIDVGVEKFNFTFNNLLPHFKYSVSVRCRTNHSSEDDMWSPLVSVIVKTYPDVPYILPKVNTNAFLIQNFGNYRNATLYWKPVSKRFFNGEDFHYYIECYQNEPSGKTHIEYVTSYTPSVKIGLLQNDSSYSFHIHSANKEGISVGYEIIVIDERNKIEPAPKDIRAVSHELGYYNLSWSNIDVSDANYTVFWCAGRKPSYCDGPIQWSETIFKVSTFAVEVTDVMLNFQFAVAATNKGQSSGMQWASCIVPSKAPLGQIPITHIEPFSTALRVMWKLDCDAQKSVIDRYVITYCREGRSCEDAITESDAQSYTLKNLHPFSNYSIKLRAFNKDNKPSEDVDEIYQATLSGDPSDSPQNVSVFSSFIITNLDQYENYDISVQACVGDHCSKKSEIVRALTDVGAPGKMVPPRVEYANETHFLVLWTSPSTPNGPISFYELLWHQEMGNETTNRTISINEGLSTFIDFECPNLLKGGINYLLYVRAVNERNGTFLYGPFSDSAKATACIMSQGLAMIIGIAIGGTLALAIFLFVIYKLVKWMSEKIHQVKNIAVRLPKELEGPETNPLNNYESFKKGLAQSTHNGKIDHQSYIIDENDSKNRHGSGNSQFSNASTDELIFKNGKCTKFGRKPSGDSSGCSSMSSNTTTRMHLSSDSGTESDFMVPASPDSLITDQSILNGQKPPMPILMEIHDLPEASCETQTKTPIHNKLDKHNSFNSGMVLKVDHAYSKFGITGSMTSNLPHPLAFYSCNLANSEPSVFEAPSLEKQKISAIPPYSKVGLAKSSGDILSIGARNEEMGYSKFGFGSPTNCFSVDYEKLNLPLPQQKITSIDNEKMNHIVGLAFVDNSEPNKSVITEKGFDQTDFHAMLPFSSTDFNTFKNITCSVSSLSENLSPQKPNPGYVAVGDMRSIKRPDNLSISESSLNIETSSPHSPENLSIDFSCINPEWGNNIICPKETKFDDLSFLDPNSVNEPLISDQTDSTLNGKFASTPNNGCIQVVPAKESILDVNDLSLRLDNFTNTQENPSNELSSPCKETVVSLHPTHSSRSVEGEQNSDKQPLSSEVVLTPITERNGYVPFSILSSVCDPQISIVPNATETNIPLSVFPDDVCTDIDQNYITPSNKSDLKLLQDGLVTKNKNFSPLLHCNGKKMHKISKPLKYILKPLPKMESEICEV</sequence>
<keyword evidence="6" id="KW-1185">Reference proteome</keyword>
<feature type="domain" description="Fibronectin type-III" evidence="4">
    <location>
        <begin position="192"/>
        <end position="295"/>
    </location>
</feature>
<dbReference type="EMBL" id="BPLQ01014521">
    <property type="protein sequence ID" value="GIY80557.1"/>
    <property type="molecule type" value="Genomic_DNA"/>
</dbReference>
<keyword evidence="3" id="KW-0732">Signal</keyword>
<dbReference type="InterPro" id="IPR036116">
    <property type="entry name" value="FN3_sf"/>
</dbReference>
<dbReference type="PANTHER" id="PTHR26391">
    <property type="entry name" value="INACTIVE TYROSINE-PROTEIN KINASE 7"/>
    <property type="match status" value="1"/>
</dbReference>
<feature type="chain" id="PRO_5043629801" description="Fibronectin type-III domain-containing protein" evidence="3">
    <location>
        <begin position="26"/>
        <end position="1419"/>
    </location>
</feature>
<evidence type="ECO:0000313" key="5">
    <source>
        <dbReference type="EMBL" id="GIY80557.1"/>
    </source>
</evidence>
<organism evidence="5 6">
    <name type="scientific">Caerostris darwini</name>
    <dbReference type="NCBI Taxonomy" id="1538125"/>
    <lineage>
        <taxon>Eukaryota</taxon>
        <taxon>Metazoa</taxon>
        <taxon>Ecdysozoa</taxon>
        <taxon>Arthropoda</taxon>
        <taxon>Chelicerata</taxon>
        <taxon>Arachnida</taxon>
        <taxon>Araneae</taxon>
        <taxon>Araneomorphae</taxon>
        <taxon>Entelegynae</taxon>
        <taxon>Araneoidea</taxon>
        <taxon>Araneidae</taxon>
        <taxon>Caerostris</taxon>
    </lineage>
</organism>
<name>A0AAV4WCS5_9ARAC</name>
<evidence type="ECO:0000313" key="6">
    <source>
        <dbReference type="Proteomes" id="UP001054837"/>
    </source>
</evidence>
<feature type="compositionally biased region" description="Polar residues" evidence="1">
    <location>
        <begin position="887"/>
        <end position="901"/>
    </location>
</feature>
<evidence type="ECO:0000259" key="4">
    <source>
        <dbReference type="PROSITE" id="PS50853"/>
    </source>
</evidence>
<dbReference type="InterPro" id="IPR013783">
    <property type="entry name" value="Ig-like_fold"/>
</dbReference>
<keyword evidence="2" id="KW-1133">Transmembrane helix</keyword>
<feature type="domain" description="Fibronectin type-III" evidence="4">
    <location>
        <begin position="650"/>
        <end position="753"/>
    </location>
</feature>
<keyword evidence="2" id="KW-0472">Membrane</keyword>
<feature type="region of interest" description="Disordered" evidence="1">
    <location>
        <begin position="1285"/>
        <end position="1305"/>
    </location>
</feature>
<dbReference type="SMART" id="SM00060">
    <property type="entry name" value="FN3"/>
    <property type="match status" value="5"/>
</dbReference>
<feature type="compositionally biased region" description="Polar residues" evidence="1">
    <location>
        <begin position="1286"/>
        <end position="1305"/>
    </location>
</feature>
<comment type="caution">
    <text evidence="5">The sequence shown here is derived from an EMBL/GenBank/DDBJ whole genome shotgun (WGS) entry which is preliminary data.</text>
</comment>
<evidence type="ECO:0000256" key="1">
    <source>
        <dbReference type="SAM" id="MobiDB-lite"/>
    </source>
</evidence>
<feature type="region of interest" description="Disordered" evidence="1">
    <location>
        <begin position="873"/>
        <end position="902"/>
    </location>
</feature>
<feature type="compositionally biased region" description="Low complexity" evidence="1">
    <location>
        <begin position="876"/>
        <end position="886"/>
    </location>
</feature>
<feature type="domain" description="Fibronectin type-III" evidence="4">
    <location>
        <begin position="303"/>
        <end position="404"/>
    </location>
</feature>
<accession>A0AAV4WCS5</accession>
<dbReference type="Proteomes" id="UP001054837">
    <property type="component" value="Unassembled WGS sequence"/>
</dbReference>
<feature type="signal peptide" evidence="3">
    <location>
        <begin position="1"/>
        <end position="25"/>
    </location>
</feature>
<evidence type="ECO:0000256" key="3">
    <source>
        <dbReference type="SAM" id="SignalP"/>
    </source>
</evidence>
<feature type="domain" description="Fibronectin type-III" evidence="4">
    <location>
        <begin position="499"/>
        <end position="596"/>
    </location>
</feature>
<dbReference type="Pfam" id="PF00041">
    <property type="entry name" value="fn3"/>
    <property type="match status" value="1"/>
</dbReference>